<reference evidence="1 2" key="1">
    <citation type="submission" date="2023-07" db="EMBL/GenBank/DDBJ databases">
        <title>Closed genome sequence of Methanimicrococcus sp. Es2.</title>
        <authorList>
            <person name="Protasov E."/>
            <person name="Platt K."/>
            <person name="Reeh H."/>
            <person name="Poehlein A."/>
            <person name="Daniel R."/>
            <person name="Brune A."/>
        </authorList>
    </citation>
    <scope>NUCLEOTIDE SEQUENCE [LARGE SCALE GENOMIC DNA]</scope>
    <source>
        <strain evidence="1 2">Es2</strain>
    </source>
</reference>
<organism evidence="1 2">
    <name type="scientific">Methanimicrococcus stummii</name>
    <dbReference type="NCBI Taxonomy" id="3028294"/>
    <lineage>
        <taxon>Archaea</taxon>
        <taxon>Methanobacteriati</taxon>
        <taxon>Methanobacteriota</taxon>
        <taxon>Stenosarchaea group</taxon>
        <taxon>Methanomicrobia</taxon>
        <taxon>Methanosarcinales</taxon>
        <taxon>Methanosarcinaceae</taxon>
        <taxon>Methanimicrococcus</taxon>
    </lineage>
</organism>
<protein>
    <submittedName>
        <fullName evidence="1">Uncharacterized protein</fullName>
    </submittedName>
</protein>
<dbReference type="AlphaFoldDB" id="A0AA96VIW7"/>
<accession>A0AA96VIW7</accession>
<evidence type="ECO:0000313" key="1">
    <source>
        <dbReference type="EMBL" id="WNY29176.1"/>
    </source>
</evidence>
<gene>
    <name evidence="1" type="ORF">MmiEs2_13990</name>
</gene>
<evidence type="ECO:0000313" key="2">
    <source>
        <dbReference type="Proteomes" id="UP001302662"/>
    </source>
</evidence>
<proteinExistence type="predicted"/>
<keyword evidence="2" id="KW-1185">Reference proteome</keyword>
<dbReference type="Proteomes" id="UP001302662">
    <property type="component" value="Chromosome"/>
</dbReference>
<dbReference type="EMBL" id="CP131062">
    <property type="protein sequence ID" value="WNY29176.1"/>
    <property type="molecule type" value="Genomic_DNA"/>
</dbReference>
<name>A0AA96VIW7_9EURY</name>
<dbReference type="KEGG" id="mees:MmiEs2_13990"/>
<dbReference type="GeneID" id="85197865"/>
<sequence length="70" mass="8428">MRRETFDEIFTYIGQVPPPQTPEEIEEHEQYLKEAQEDLDRQIQRIQAGIRLDGTRYENGEDGIWFDEEK</sequence>
<dbReference type="RefSeq" id="WP_316559163.1">
    <property type="nucleotide sequence ID" value="NZ_CP131062.1"/>
</dbReference>